<evidence type="ECO:0000313" key="3">
    <source>
        <dbReference type="Proteomes" id="UP000324222"/>
    </source>
</evidence>
<proteinExistence type="predicted"/>
<evidence type="ECO:0000313" key="2">
    <source>
        <dbReference type="EMBL" id="MPC79990.1"/>
    </source>
</evidence>
<reference evidence="2 3" key="1">
    <citation type="submission" date="2019-05" db="EMBL/GenBank/DDBJ databases">
        <title>Another draft genome of Portunus trituberculatus and its Hox gene families provides insights of decapod evolution.</title>
        <authorList>
            <person name="Jeong J.-H."/>
            <person name="Song I."/>
            <person name="Kim S."/>
            <person name="Choi T."/>
            <person name="Kim D."/>
            <person name="Ryu S."/>
            <person name="Kim W."/>
        </authorList>
    </citation>
    <scope>NUCLEOTIDE SEQUENCE [LARGE SCALE GENOMIC DNA]</scope>
    <source>
        <tissue evidence="2">Muscle</tissue>
    </source>
</reference>
<feature type="compositionally biased region" description="Low complexity" evidence="1">
    <location>
        <begin position="11"/>
        <end position="25"/>
    </location>
</feature>
<organism evidence="2 3">
    <name type="scientific">Portunus trituberculatus</name>
    <name type="common">Swimming crab</name>
    <name type="synonym">Neptunus trituberculatus</name>
    <dbReference type="NCBI Taxonomy" id="210409"/>
    <lineage>
        <taxon>Eukaryota</taxon>
        <taxon>Metazoa</taxon>
        <taxon>Ecdysozoa</taxon>
        <taxon>Arthropoda</taxon>
        <taxon>Crustacea</taxon>
        <taxon>Multicrustacea</taxon>
        <taxon>Malacostraca</taxon>
        <taxon>Eumalacostraca</taxon>
        <taxon>Eucarida</taxon>
        <taxon>Decapoda</taxon>
        <taxon>Pleocyemata</taxon>
        <taxon>Brachyura</taxon>
        <taxon>Eubrachyura</taxon>
        <taxon>Portunoidea</taxon>
        <taxon>Portunidae</taxon>
        <taxon>Portuninae</taxon>
        <taxon>Portunus</taxon>
    </lineage>
</organism>
<keyword evidence="3" id="KW-1185">Reference proteome</keyword>
<name>A0A5B7I5Y2_PORTR</name>
<feature type="compositionally biased region" description="Basic and acidic residues" evidence="1">
    <location>
        <begin position="92"/>
        <end position="104"/>
    </location>
</feature>
<gene>
    <name evidence="2" type="ORF">E2C01_074550</name>
</gene>
<protein>
    <submittedName>
        <fullName evidence="2">Uncharacterized protein</fullName>
    </submittedName>
</protein>
<accession>A0A5B7I5Y2</accession>
<dbReference type="AlphaFoldDB" id="A0A5B7I5Y2"/>
<sequence>MQLQMQPILPTTTTTTTTTTTNTSTPNAAGLSHSGEGGCRVNGFEKTRQWHKLFLQPCRRQPVNLSVWISPEGPVLGHATRDTALSSSGVVEEGREDVRSLKVV</sequence>
<evidence type="ECO:0000256" key="1">
    <source>
        <dbReference type="SAM" id="MobiDB-lite"/>
    </source>
</evidence>
<comment type="caution">
    <text evidence="2">The sequence shown here is derived from an EMBL/GenBank/DDBJ whole genome shotgun (WGS) entry which is preliminary data.</text>
</comment>
<dbReference type="Proteomes" id="UP000324222">
    <property type="component" value="Unassembled WGS sequence"/>
</dbReference>
<dbReference type="EMBL" id="VSRR010052666">
    <property type="protein sequence ID" value="MPC79990.1"/>
    <property type="molecule type" value="Genomic_DNA"/>
</dbReference>
<feature type="region of interest" description="Disordered" evidence="1">
    <location>
        <begin position="1"/>
        <end position="37"/>
    </location>
</feature>
<feature type="region of interest" description="Disordered" evidence="1">
    <location>
        <begin position="85"/>
        <end position="104"/>
    </location>
</feature>